<dbReference type="InterPro" id="IPR052116">
    <property type="entry name" value="Centro_Cilium_Assembly"/>
</dbReference>
<feature type="coiled-coil region" evidence="5">
    <location>
        <begin position="149"/>
        <end position="312"/>
    </location>
</feature>
<keyword evidence="2" id="KW-0963">Cytoplasm</keyword>
<dbReference type="GO" id="GO:0005813">
    <property type="term" value="C:centrosome"/>
    <property type="evidence" value="ECO:0007669"/>
    <property type="project" value="UniProtKB-SubCell"/>
</dbReference>
<dbReference type="AlphaFoldDB" id="A0A4W3IJB9"/>
<evidence type="ECO:0000313" key="7">
    <source>
        <dbReference type="Proteomes" id="UP000314986"/>
    </source>
</evidence>
<protein>
    <submittedName>
        <fullName evidence="6">Centrosomal protein 83</fullName>
    </submittedName>
</protein>
<keyword evidence="7" id="KW-1185">Reference proteome</keyword>
<reference evidence="6" key="5">
    <citation type="submission" date="2025-09" db="UniProtKB">
        <authorList>
            <consortium name="Ensembl"/>
        </authorList>
    </citation>
    <scope>IDENTIFICATION</scope>
</reference>
<reference evidence="7" key="1">
    <citation type="journal article" date="2006" name="Science">
        <title>Ancient noncoding elements conserved in the human genome.</title>
        <authorList>
            <person name="Venkatesh B."/>
            <person name="Kirkness E.F."/>
            <person name="Loh Y.H."/>
            <person name="Halpern A.L."/>
            <person name="Lee A.P."/>
            <person name="Johnson J."/>
            <person name="Dandona N."/>
            <person name="Viswanathan L.D."/>
            <person name="Tay A."/>
            <person name="Venter J.C."/>
            <person name="Strausberg R.L."/>
            <person name="Brenner S."/>
        </authorList>
    </citation>
    <scope>NUCLEOTIDE SEQUENCE [LARGE SCALE GENOMIC DNA]</scope>
</reference>
<dbReference type="GO" id="GO:0060271">
    <property type="term" value="P:cilium assembly"/>
    <property type="evidence" value="ECO:0007669"/>
    <property type="project" value="TreeGrafter"/>
</dbReference>
<proteinExistence type="predicted"/>
<dbReference type="Proteomes" id="UP000314986">
    <property type="component" value="Unassembled WGS sequence"/>
</dbReference>
<gene>
    <name evidence="6" type="primary">cep83</name>
</gene>
<dbReference type="PANTHER" id="PTHR23170">
    <property type="entry name" value="NY-REN-58 ANTIGEN"/>
    <property type="match status" value="1"/>
</dbReference>
<feature type="coiled-coil region" evidence="5">
    <location>
        <begin position="349"/>
        <end position="479"/>
    </location>
</feature>
<dbReference type="GO" id="GO:0051660">
    <property type="term" value="P:establishment of centrosome localization"/>
    <property type="evidence" value="ECO:0007669"/>
    <property type="project" value="TreeGrafter"/>
</dbReference>
<dbReference type="GeneTree" id="ENSGT00940000154003"/>
<dbReference type="OMA" id="DAYKRKC"/>
<dbReference type="PANTHER" id="PTHR23170:SF2">
    <property type="entry name" value="CENTROSOMAL PROTEIN OF 83 KDA"/>
    <property type="match status" value="1"/>
</dbReference>
<reference evidence="7" key="2">
    <citation type="journal article" date="2007" name="PLoS Biol.">
        <title>Survey sequencing and comparative analysis of the elephant shark (Callorhinchus milii) genome.</title>
        <authorList>
            <person name="Venkatesh B."/>
            <person name="Kirkness E.F."/>
            <person name="Loh Y.H."/>
            <person name="Halpern A.L."/>
            <person name="Lee A.P."/>
            <person name="Johnson J."/>
            <person name="Dandona N."/>
            <person name="Viswanathan L.D."/>
            <person name="Tay A."/>
            <person name="Venter J.C."/>
            <person name="Strausberg R.L."/>
            <person name="Brenner S."/>
        </authorList>
    </citation>
    <scope>NUCLEOTIDE SEQUENCE [LARGE SCALE GENOMIC DNA]</scope>
</reference>
<accession>A0A4W3IJB9</accession>
<organism evidence="6 7">
    <name type="scientific">Callorhinchus milii</name>
    <name type="common">Ghost shark</name>
    <dbReference type="NCBI Taxonomy" id="7868"/>
    <lineage>
        <taxon>Eukaryota</taxon>
        <taxon>Metazoa</taxon>
        <taxon>Chordata</taxon>
        <taxon>Craniata</taxon>
        <taxon>Vertebrata</taxon>
        <taxon>Chondrichthyes</taxon>
        <taxon>Holocephali</taxon>
        <taxon>Chimaeriformes</taxon>
        <taxon>Callorhinchidae</taxon>
        <taxon>Callorhinchus</taxon>
    </lineage>
</organism>
<name>A0A4W3IJB9_CALMI</name>
<reference evidence="7" key="3">
    <citation type="journal article" date="2014" name="Nature">
        <title>Elephant shark genome provides unique insights into gnathostome evolution.</title>
        <authorList>
            <consortium name="International Elephant Shark Genome Sequencing Consortium"/>
            <person name="Venkatesh B."/>
            <person name="Lee A.P."/>
            <person name="Ravi V."/>
            <person name="Maurya A.K."/>
            <person name="Lian M.M."/>
            <person name="Swann J.B."/>
            <person name="Ohta Y."/>
            <person name="Flajnik M.F."/>
            <person name="Sutoh Y."/>
            <person name="Kasahara M."/>
            <person name="Hoon S."/>
            <person name="Gangu V."/>
            <person name="Roy S.W."/>
            <person name="Irimia M."/>
            <person name="Korzh V."/>
            <person name="Kondrychyn I."/>
            <person name="Lim Z.W."/>
            <person name="Tay B.H."/>
            <person name="Tohari S."/>
            <person name="Kong K.W."/>
            <person name="Ho S."/>
            <person name="Lorente-Galdos B."/>
            <person name="Quilez J."/>
            <person name="Marques-Bonet T."/>
            <person name="Raney B.J."/>
            <person name="Ingham P.W."/>
            <person name="Tay A."/>
            <person name="Hillier L.W."/>
            <person name="Minx P."/>
            <person name="Boehm T."/>
            <person name="Wilson R.K."/>
            <person name="Brenner S."/>
            <person name="Warren W.C."/>
        </authorList>
    </citation>
    <scope>NUCLEOTIDE SEQUENCE [LARGE SCALE GENOMIC DNA]</scope>
</reference>
<evidence type="ECO:0000256" key="1">
    <source>
        <dbReference type="ARBA" id="ARBA00004300"/>
    </source>
</evidence>
<evidence type="ECO:0000256" key="4">
    <source>
        <dbReference type="ARBA" id="ARBA00023212"/>
    </source>
</evidence>
<dbReference type="Ensembl" id="ENSCMIT00000028005.1">
    <property type="protein sequence ID" value="ENSCMIP00000027566.1"/>
    <property type="gene ID" value="ENSCMIG00000011875.1"/>
</dbReference>
<sequence length="712" mass="83806">MASGRESAPGAGTCPLSGKTLPYSLLNPSNNPSQLSIGVGLTDTGLQKMLIDERMRCEHHKTNYQTLKAEHTRLQSEYTKAQQELKRQLVDKQSTQEKFQLLLTELRGELLDKTRELEELKIQALTPQKLELLKAHIQQELEAPMRERFKKQDEEVEKFRTEYNKLRYEYTFLKSEFEHQKEEHVRLLDEKKIRYEAEVVRLEKDKEVLHNQLMCVDSSIDKKRVEILLREKAQLHQKIKSLEAELVQLQSERENSGLQAESVQRIQVRQLFETQAAVKSLEAEKQSIKLQMERLEKEMQLVLEQNNLLISKLHKTEREVNSLSSKVKEDKHSHKLEVANLKLEGARTKGEIERERDNMQSEVDGLQSDIDILKASIERHKELLTEKEREVIRKVQAAKEEDFQKLTVIQDEKLELENKVADLERLKAEQDITWHAEKDQLEDKVRVVHLAEEAAKREIQTLRSKVQQQMLQMEEFEKEKFDSVEFRQQIYELQVQVNTLSQSEHDLLETNQKLREMLDILKEEARSVRSQAEKAQQEAERLIDDKRIEMLEEKHKLQQRIAELEEKYCQAKDRLQRAAMAQKKRKTLNESKQKRLQEKIQLLEAKKEQLEIEKCTVKQSVSYDDHSRLQKRLKDLQRRHNEFRRLILGAHFPSSTLSNSINFLPPSFVQGAETFLNVQEEQHQCELSVLRKRLEELETNQKQQLQDLGVPG</sequence>
<feature type="coiled-coil region" evidence="5">
    <location>
        <begin position="504"/>
        <end position="646"/>
    </location>
</feature>
<keyword evidence="3 5" id="KW-0175">Coiled coil</keyword>
<dbReference type="GO" id="GO:0097539">
    <property type="term" value="C:ciliary transition fiber"/>
    <property type="evidence" value="ECO:0007669"/>
    <property type="project" value="TreeGrafter"/>
</dbReference>
<dbReference type="GO" id="GO:0005794">
    <property type="term" value="C:Golgi apparatus"/>
    <property type="evidence" value="ECO:0007669"/>
    <property type="project" value="TreeGrafter"/>
</dbReference>
<comment type="subcellular location">
    <subcellularLocation>
        <location evidence="1">Cytoplasm</location>
        <location evidence="1">Cytoskeleton</location>
        <location evidence="1">Microtubule organizing center</location>
        <location evidence="1">Centrosome</location>
    </subcellularLocation>
</comment>
<evidence type="ECO:0000256" key="3">
    <source>
        <dbReference type="ARBA" id="ARBA00023054"/>
    </source>
</evidence>
<evidence type="ECO:0000256" key="2">
    <source>
        <dbReference type="ARBA" id="ARBA00022490"/>
    </source>
</evidence>
<keyword evidence="4" id="KW-0206">Cytoskeleton</keyword>
<feature type="coiled-coil region" evidence="5">
    <location>
        <begin position="680"/>
        <end position="707"/>
    </location>
</feature>
<dbReference type="GO" id="GO:0005814">
    <property type="term" value="C:centriole"/>
    <property type="evidence" value="ECO:0007669"/>
    <property type="project" value="TreeGrafter"/>
</dbReference>
<evidence type="ECO:0000256" key="5">
    <source>
        <dbReference type="SAM" id="Coils"/>
    </source>
</evidence>
<reference evidence="6" key="4">
    <citation type="submission" date="2025-08" db="UniProtKB">
        <authorList>
            <consortium name="Ensembl"/>
        </authorList>
    </citation>
    <scope>IDENTIFICATION</scope>
</reference>
<evidence type="ECO:0000313" key="6">
    <source>
        <dbReference type="Ensembl" id="ENSCMIP00000027566.1"/>
    </source>
</evidence>
<feature type="coiled-coil region" evidence="5">
    <location>
        <begin position="57"/>
        <end position="123"/>
    </location>
</feature>
<dbReference type="InParanoid" id="A0A4W3IJB9"/>